<reference evidence="10" key="1">
    <citation type="submission" date="2016-10" db="EMBL/GenBank/DDBJ databases">
        <authorList>
            <person name="Varghese N."/>
            <person name="Submissions S."/>
        </authorList>
    </citation>
    <scope>NUCLEOTIDE SEQUENCE [LARGE SCALE GENOMIC DNA]</scope>
    <source>
        <strain evidence="10">DSM 19684</strain>
    </source>
</reference>
<dbReference type="InterPro" id="IPR046373">
    <property type="entry name" value="Acyl-CoA_Oxase/DH_mid-dom_sf"/>
</dbReference>
<dbReference type="Pfam" id="PF02770">
    <property type="entry name" value="Acyl-CoA_dh_M"/>
    <property type="match status" value="1"/>
</dbReference>
<evidence type="ECO:0000259" key="7">
    <source>
        <dbReference type="Pfam" id="PF02770"/>
    </source>
</evidence>
<proteinExistence type="inferred from homology"/>
<dbReference type="Pfam" id="PF00441">
    <property type="entry name" value="Acyl-CoA_dh_1"/>
    <property type="match status" value="1"/>
</dbReference>
<evidence type="ECO:0000313" key="9">
    <source>
        <dbReference type="EMBL" id="SDG39351.1"/>
    </source>
</evidence>
<accession>A0A1G7TW24</accession>
<dbReference type="Pfam" id="PF02771">
    <property type="entry name" value="Acyl-CoA_dh_N"/>
    <property type="match status" value="1"/>
</dbReference>
<gene>
    <name evidence="9" type="ORF">SAMN05421825_3236</name>
</gene>
<keyword evidence="10" id="KW-1185">Reference proteome</keyword>
<organism evidence="9 10">
    <name type="scientific">Epilithonimonas hungarica</name>
    <dbReference type="NCBI Taxonomy" id="454006"/>
    <lineage>
        <taxon>Bacteria</taxon>
        <taxon>Pseudomonadati</taxon>
        <taxon>Bacteroidota</taxon>
        <taxon>Flavobacteriia</taxon>
        <taxon>Flavobacteriales</taxon>
        <taxon>Weeksellaceae</taxon>
        <taxon>Chryseobacterium group</taxon>
        <taxon>Epilithonimonas</taxon>
    </lineage>
</organism>
<dbReference type="AlphaFoldDB" id="A0A1G7TW24"/>
<evidence type="ECO:0000256" key="5">
    <source>
        <dbReference type="RuleBase" id="RU362125"/>
    </source>
</evidence>
<feature type="domain" description="Acyl-CoA oxidase/dehydrogenase middle" evidence="7">
    <location>
        <begin position="138"/>
        <end position="227"/>
    </location>
</feature>
<name>A0A1G7TW24_9FLAO</name>
<evidence type="ECO:0000313" key="10">
    <source>
        <dbReference type="Proteomes" id="UP000199203"/>
    </source>
</evidence>
<keyword evidence="4 5" id="KW-0274">FAD</keyword>
<dbReference type="Proteomes" id="UP000199203">
    <property type="component" value="Unassembled WGS sequence"/>
</dbReference>
<dbReference type="CDD" id="cd00567">
    <property type="entry name" value="ACAD"/>
    <property type="match status" value="1"/>
</dbReference>
<comment type="cofactor">
    <cofactor evidence="1 5">
        <name>FAD</name>
        <dbReference type="ChEBI" id="CHEBI:57692"/>
    </cofactor>
</comment>
<dbReference type="InterPro" id="IPR006091">
    <property type="entry name" value="Acyl-CoA_Oxase/DH_mid-dom"/>
</dbReference>
<dbReference type="PANTHER" id="PTHR43884:SF12">
    <property type="entry name" value="ISOVALERYL-COA DEHYDROGENASE, MITOCHONDRIAL-RELATED"/>
    <property type="match status" value="1"/>
</dbReference>
<dbReference type="SUPFAM" id="SSF47203">
    <property type="entry name" value="Acyl-CoA dehydrogenase C-terminal domain-like"/>
    <property type="match status" value="1"/>
</dbReference>
<dbReference type="GO" id="GO:0050660">
    <property type="term" value="F:flavin adenine dinucleotide binding"/>
    <property type="evidence" value="ECO:0007669"/>
    <property type="project" value="InterPro"/>
</dbReference>
<sequence length="513" mass="57360">MAYSSLFYIVMNAVALDFPTVSYGEFLSRFKASLGSLFQKENIDQLSLSRGLPPNVWKEIMNLKPLSVAIPKEFGGRGVKVKECLGILSAASYESLPLSLTFGINIALFLEPLAKYGNNIIKGDIFKHFLDFGAMGGLMITEPDYGSDALSMRTQNELKDNKYHIKGTKHWQGLTGLANYWLVTSRNVNSDGNLARDVDFFIADTHKPEQNIEVQEYYDNAGLYMIPYGLNKLDIKVPEENKLIPESTGLKLMLDLLHRSRLQFPGMGMGFLKRMMEEAMTQCKDRIVGASNLFSLDQVQYQLAKLQSFFTLSSAMCAKSTLISGIDKDVSGSGVHANSMKAFVTDMMQEAAQILVQLSGAKGYRLSHIGGRGIMDSRPFQIFEGSNEMLYTQISEGVLKDMKKKKTDNLADYLSINEITKDAAKLYSKELNFTISGPLSQRKMIDLGKIISRIVTVNDLTELNDAGFNQELTDNSIEIVRQEIVTLLASMNHHKDINAICDTSEKSDWMDFF</sequence>
<evidence type="ECO:0000259" key="8">
    <source>
        <dbReference type="Pfam" id="PF02771"/>
    </source>
</evidence>
<keyword evidence="5" id="KW-0560">Oxidoreductase</keyword>
<feature type="domain" description="Acyl-CoA dehydrogenase/oxidase N-terminal" evidence="8">
    <location>
        <begin position="49"/>
        <end position="122"/>
    </location>
</feature>
<dbReference type="PANTHER" id="PTHR43884">
    <property type="entry name" value="ACYL-COA DEHYDROGENASE"/>
    <property type="match status" value="1"/>
</dbReference>
<dbReference type="Gene3D" id="1.10.540.10">
    <property type="entry name" value="Acyl-CoA dehydrogenase/oxidase, N-terminal domain"/>
    <property type="match status" value="1"/>
</dbReference>
<evidence type="ECO:0000259" key="6">
    <source>
        <dbReference type="Pfam" id="PF00441"/>
    </source>
</evidence>
<dbReference type="InterPro" id="IPR036250">
    <property type="entry name" value="AcylCo_DH-like_C"/>
</dbReference>
<dbReference type="SUPFAM" id="SSF56645">
    <property type="entry name" value="Acyl-CoA dehydrogenase NM domain-like"/>
    <property type="match status" value="1"/>
</dbReference>
<feature type="domain" description="Acyl-CoA dehydrogenase/oxidase C-terminal" evidence="6">
    <location>
        <begin position="248"/>
        <end position="398"/>
    </location>
</feature>
<dbReference type="InterPro" id="IPR009100">
    <property type="entry name" value="AcylCoA_DH/oxidase_NM_dom_sf"/>
</dbReference>
<keyword evidence="3 5" id="KW-0285">Flavoprotein</keyword>
<evidence type="ECO:0000256" key="4">
    <source>
        <dbReference type="ARBA" id="ARBA00022827"/>
    </source>
</evidence>
<evidence type="ECO:0000256" key="3">
    <source>
        <dbReference type="ARBA" id="ARBA00022630"/>
    </source>
</evidence>
<comment type="similarity">
    <text evidence="2 5">Belongs to the acyl-CoA dehydrogenase family.</text>
</comment>
<evidence type="ECO:0000256" key="1">
    <source>
        <dbReference type="ARBA" id="ARBA00001974"/>
    </source>
</evidence>
<dbReference type="InterPro" id="IPR013786">
    <property type="entry name" value="AcylCoA_DH/ox_N"/>
</dbReference>
<evidence type="ECO:0000256" key="2">
    <source>
        <dbReference type="ARBA" id="ARBA00009347"/>
    </source>
</evidence>
<dbReference type="InterPro" id="IPR037069">
    <property type="entry name" value="AcylCoA_DH/ox_N_sf"/>
</dbReference>
<dbReference type="Gene3D" id="1.20.140.10">
    <property type="entry name" value="Butyryl-CoA Dehydrogenase, subunit A, domain 3"/>
    <property type="match status" value="1"/>
</dbReference>
<dbReference type="InterPro" id="IPR009075">
    <property type="entry name" value="AcylCo_DH/oxidase_C"/>
</dbReference>
<dbReference type="STRING" id="454006.SAMN05421825_3236"/>
<dbReference type="Gene3D" id="2.40.110.10">
    <property type="entry name" value="Butyryl-CoA Dehydrogenase, subunit A, domain 2"/>
    <property type="match status" value="1"/>
</dbReference>
<dbReference type="GO" id="GO:0003995">
    <property type="term" value="F:acyl-CoA dehydrogenase activity"/>
    <property type="evidence" value="ECO:0007669"/>
    <property type="project" value="TreeGrafter"/>
</dbReference>
<protein>
    <submittedName>
        <fullName evidence="9">Acyl-CoA dehydrogenase</fullName>
    </submittedName>
</protein>
<dbReference type="EMBL" id="FNBH01000004">
    <property type="protein sequence ID" value="SDG39351.1"/>
    <property type="molecule type" value="Genomic_DNA"/>
</dbReference>